<sequence length="67" mass="7428">MKTLARAGGSMLGWEKFKKKTSRGLALSNRAGHKKLGARDSRLGTRDCQRAGSEGTCFVRARSKWQM</sequence>
<name>A0A2U3LAC0_9BACT</name>
<organism evidence="1">
    <name type="scientific">Candidatus Sulfotelmatobacter kueseliae</name>
    <dbReference type="NCBI Taxonomy" id="2042962"/>
    <lineage>
        <taxon>Bacteria</taxon>
        <taxon>Pseudomonadati</taxon>
        <taxon>Acidobacteriota</taxon>
        <taxon>Terriglobia</taxon>
        <taxon>Terriglobales</taxon>
        <taxon>Candidatus Korobacteraceae</taxon>
        <taxon>Candidatus Sulfotelmatobacter</taxon>
    </lineage>
</organism>
<dbReference type="EMBL" id="OMOD01000187">
    <property type="protein sequence ID" value="SPF48826.1"/>
    <property type="molecule type" value="Genomic_DNA"/>
</dbReference>
<gene>
    <name evidence="1" type="ORF">SBA1_890002</name>
</gene>
<protein>
    <submittedName>
        <fullName evidence="1">Uncharacterized protein</fullName>
    </submittedName>
</protein>
<dbReference type="Proteomes" id="UP000238701">
    <property type="component" value="Unassembled WGS sequence"/>
</dbReference>
<evidence type="ECO:0000313" key="1">
    <source>
        <dbReference type="EMBL" id="SPF48826.1"/>
    </source>
</evidence>
<dbReference type="AlphaFoldDB" id="A0A2U3LAC0"/>
<proteinExistence type="predicted"/>
<reference evidence="1" key="1">
    <citation type="submission" date="2018-02" db="EMBL/GenBank/DDBJ databases">
        <authorList>
            <person name="Cohen D.B."/>
            <person name="Kent A.D."/>
        </authorList>
    </citation>
    <scope>NUCLEOTIDE SEQUENCE [LARGE SCALE GENOMIC DNA]</scope>
    <source>
        <strain evidence="1">Peat soil MAG SbA1</strain>
    </source>
</reference>
<accession>A0A2U3LAC0</accession>